<dbReference type="EMBL" id="KZ824797">
    <property type="protein sequence ID" value="RAH81258.1"/>
    <property type="molecule type" value="Genomic_DNA"/>
</dbReference>
<gene>
    <name evidence="1" type="ORF">BO86DRAFT_103336</name>
</gene>
<keyword evidence="2" id="KW-1185">Reference proteome</keyword>
<reference evidence="1 2" key="1">
    <citation type="submission" date="2018-02" db="EMBL/GenBank/DDBJ databases">
        <title>The genomes of Aspergillus section Nigri reveals drivers in fungal speciation.</title>
        <authorList>
            <consortium name="DOE Joint Genome Institute"/>
            <person name="Vesth T.C."/>
            <person name="Nybo J."/>
            <person name="Theobald S."/>
            <person name="Brandl J."/>
            <person name="Frisvad J.C."/>
            <person name="Nielsen K.F."/>
            <person name="Lyhne E.K."/>
            <person name="Kogle M.E."/>
            <person name="Kuo A."/>
            <person name="Riley R."/>
            <person name="Clum A."/>
            <person name="Nolan M."/>
            <person name="Lipzen A."/>
            <person name="Salamov A."/>
            <person name="Henrissat B."/>
            <person name="Wiebenga A."/>
            <person name="De vries R.P."/>
            <person name="Grigoriev I.V."/>
            <person name="Mortensen U.H."/>
            <person name="Andersen M.R."/>
            <person name="Baker S.E."/>
        </authorList>
    </citation>
    <scope>NUCLEOTIDE SEQUENCE [LARGE SCALE GENOMIC DNA]</scope>
    <source>
        <strain evidence="1 2">CBS 114.51</strain>
    </source>
</reference>
<proteinExistence type="predicted"/>
<dbReference type="Proteomes" id="UP000249497">
    <property type="component" value="Unassembled WGS sequence"/>
</dbReference>
<evidence type="ECO:0000313" key="1">
    <source>
        <dbReference type="EMBL" id="RAH81258.1"/>
    </source>
</evidence>
<dbReference type="GeneID" id="37169573"/>
<dbReference type="AlphaFoldDB" id="A0A8T8WZG8"/>
<sequence length="107" mass="11478">MAFLALGTPVPGPLVGIRSIGLPVSAPGHASSCAEQGYIKLCCLLSLLCIESASSVMTSRTRFSSDAAWSASHLIFRLKPSVNSRLSSFRQPTTNQLITHFARMQLD</sequence>
<accession>A0A8T8WZG8</accession>
<name>A0A8T8WZG8_ASPJA</name>
<evidence type="ECO:0000313" key="2">
    <source>
        <dbReference type="Proteomes" id="UP000249497"/>
    </source>
</evidence>
<protein>
    <submittedName>
        <fullName evidence="1">Uncharacterized protein</fullName>
    </submittedName>
</protein>
<dbReference type="RefSeq" id="XP_025527152.1">
    <property type="nucleotide sequence ID" value="XM_025665881.1"/>
</dbReference>
<organism evidence="1 2">
    <name type="scientific">Aspergillus japonicus CBS 114.51</name>
    <dbReference type="NCBI Taxonomy" id="1448312"/>
    <lineage>
        <taxon>Eukaryota</taxon>
        <taxon>Fungi</taxon>
        <taxon>Dikarya</taxon>
        <taxon>Ascomycota</taxon>
        <taxon>Pezizomycotina</taxon>
        <taxon>Eurotiomycetes</taxon>
        <taxon>Eurotiomycetidae</taxon>
        <taxon>Eurotiales</taxon>
        <taxon>Aspergillaceae</taxon>
        <taxon>Aspergillus</taxon>
        <taxon>Aspergillus subgen. Circumdati</taxon>
    </lineage>
</organism>